<gene>
    <name evidence="2" type="ORF">E2C01_019271</name>
</gene>
<organism evidence="2 3">
    <name type="scientific">Portunus trituberculatus</name>
    <name type="common">Swimming crab</name>
    <name type="synonym">Neptunus trituberculatus</name>
    <dbReference type="NCBI Taxonomy" id="210409"/>
    <lineage>
        <taxon>Eukaryota</taxon>
        <taxon>Metazoa</taxon>
        <taxon>Ecdysozoa</taxon>
        <taxon>Arthropoda</taxon>
        <taxon>Crustacea</taxon>
        <taxon>Multicrustacea</taxon>
        <taxon>Malacostraca</taxon>
        <taxon>Eumalacostraca</taxon>
        <taxon>Eucarida</taxon>
        <taxon>Decapoda</taxon>
        <taxon>Pleocyemata</taxon>
        <taxon>Brachyura</taxon>
        <taxon>Eubrachyura</taxon>
        <taxon>Portunoidea</taxon>
        <taxon>Portunidae</taxon>
        <taxon>Portuninae</taxon>
        <taxon>Portunus</taxon>
    </lineage>
</organism>
<feature type="compositionally biased region" description="Polar residues" evidence="1">
    <location>
        <begin position="44"/>
        <end position="61"/>
    </location>
</feature>
<reference evidence="2 3" key="1">
    <citation type="submission" date="2019-05" db="EMBL/GenBank/DDBJ databases">
        <title>Another draft genome of Portunus trituberculatus and its Hox gene families provides insights of decapod evolution.</title>
        <authorList>
            <person name="Jeong J.-H."/>
            <person name="Song I."/>
            <person name="Kim S."/>
            <person name="Choi T."/>
            <person name="Kim D."/>
            <person name="Ryu S."/>
            <person name="Kim W."/>
        </authorList>
    </citation>
    <scope>NUCLEOTIDE SEQUENCE [LARGE SCALE GENOMIC DNA]</scope>
    <source>
        <tissue evidence="2">Muscle</tissue>
    </source>
</reference>
<comment type="caution">
    <text evidence="2">The sequence shown here is derived from an EMBL/GenBank/DDBJ whole genome shotgun (WGS) entry which is preliminary data.</text>
</comment>
<dbReference type="OrthoDB" id="47328at2759"/>
<dbReference type="Proteomes" id="UP000324222">
    <property type="component" value="Unassembled WGS sequence"/>
</dbReference>
<evidence type="ECO:0000313" key="3">
    <source>
        <dbReference type="Proteomes" id="UP000324222"/>
    </source>
</evidence>
<evidence type="ECO:0000256" key="1">
    <source>
        <dbReference type="SAM" id="MobiDB-lite"/>
    </source>
</evidence>
<accession>A0A5B7DYE7</accession>
<sequence>MQSDGMSVHRRLCLYHFKYSGKRQIVREQAPKKASTLPAKLQPPYSSGRMSTATDSYSVVT</sequence>
<name>A0A5B7DYE7_PORTR</name>
<dbReference type="EMBL" id="VSRR010001559">
    <property type="protein sequence ID" value="MPC26139.1"/>
    <property type="molecule type" value="Genomic_DNA"/>
</dbReference>
<protein>
    <submittedName>
        <fullName evidence="2">Uncharacterized protein</fullName>
    </submittedName>
</protein>
<dbReference type="AlphaFoldDB" id="A0A5B7DYE7"/>
<proteinExistence type="predicted"/>
<evidence type="ECO:0000313" key="2">
    <source>
        <dbReference type="EMBL" id="MPC26139.1"/>
    </source>
</evidence>
<feature type="region of interest" description="Disordered" evidence="1">
    <location>
        <begin position="30"/>
        <end position="61"/>
    </location>
</feature>
<keyword evidence="3" id="KW-1185">Reference proteome</keyword>